<dbReference type="AlphaFoldDB" id="H0HWG9"/>
<accession>H0HWG9</accession>
<evidence type="ECO:0008006" key="5">
    <source>
        <dbReference type="Google" id="ProtNLM"/>
    </source>
</evidence>
<reference evidence="3 4" key="1">
    <citation type="journal article" date="2012" name="J. Bacteriol.">
        <title>Draft Genome Sequence of Mesorhizobium alhagi CCNWXJ12-2T, a Novel Salt-Resistant Species Isolated from the Desert of Northwestern China.</title>
        <authorList>
            <person name="Zhou M."/>
            <person name="Chen W."/>
            <person name="Chen H."/>
            <person name="Wei G."/>
        </authorList>
    </citation>
    <scope>NUCLEOTIDE SEQUENCE [LARGE SCALE GENOMIC DNA]</scope>
    <source>
        <strain evidence="3 4">CCNWXJ12-2</strain>
    </source>
</reference>
<dbReference type="EMBL" id="AHAM01000184">
    <property type="protein sequence ID" value="EHK55012.1"/>
    <property type="molecule type" value="Genomic_DNA"/>
</dbReference>
<dbReference type="PATRIC" id="fig|1107882.3.peg.4420"/>
<gene>
    <name evidence="3" type="ORF">MAXJ12_22646</name>
</gene>
<feature type="compositionally biased region" description="Low complexity" evidence="1">
    <location>
        <begin position="34"/>
        <end position="55"/>
    </location>
</feature>
<protein>
    <recommendedName>
        <fullName evidence="5">Lipoprotein</fullName>
    </recommendedName>
</protein>
<evidence type="ECO:0000313" key="3">
    <source>
        <dbReference type="EMBL" id="EHK55012.1"/>
    </source>
</evidence>
<keyword evidence="4" id="KW-1185">Reference proteome</keyword>
<feature type="compositionally biased region" description="Polar residues" evidence="1">
    <location>
        <begin position="56"/>
        <end position="72"/>
    </location>
</feature>
<sequence>MTQRLARKNFWDLRWRLAAVIAAVCLAPGCATSTAGDAAPTPAIAATEPTPATVTEVQLSSGEPRNTGTFPNLNIPPQSAAAQISAQQKAARLAELNAARSGQKAPPGAAGTSASKARLKKLASTHATEALKEIENN</sequence>
<evidence type="ECO:0000256" key="2">
    <source>
        <dbReference type="SAM" id="SignalP"/>
    </source>
</evidence>
<feature type="signal peptide" evidence="2">
    <location>
        <begin position="1"/>
        <end position="35"/>
    </location>
</feature>
<evidence type="ECO:0000256" key="1">
    <source>
        <dbReference type="SAM" id="MobiDB-lite"/>
    </source>
</evidence>
<keyword evidence="2" id="KW-0732">Signal</keyword>
<feature type="region of interest" description="Disordered" evidence="1">
    <location>
        <begin position="34"/>
        <end position="137"/>
    </location>
</feature>
<feature type="chain" id="PRO_5003535197" description="Lipoprotein" evidence="2">
    <location>
        <begin position="36"/>
        <end position="137"/>
    </location>
</feature>
<name>H0HWG9_9HYPH</name>
<dbReference type="Proteomes" id="UP000003250">
    <property type="component" value="Unassembled WGS sequence"/>
</dbReference>
<proteinExistence type="predicted"/>
<evidence type="ECO:0000313" key="4">
    <source>
        <dbReference type="Proteomes" id="UP000003250"/>
    </source>
</evidence>
<organism evidence="3 4">
    <name type="scientific">Mesorhizobium alhagi CCNWXJ12-2</name>
    <dbReference type="NCBI Taxonomy" id="1107882"/>
    <lineage>
        <taxon>Bacteria</taxon>
        <taxon>Pseudomonadati</taxon>
        <taxon>Pseudomonadota</taxon>
        <taxon>Alphaproteobacteria</taxon>
        <taxon>Hyphomicrobiales</taxon>
        <taxon>Phyllobacteriaceae</taxon>
        <taxon>Allomesorhizobium</taxon>
    </lineage>
</organism>
<feature type="compositionally biased region" description="Low complexity" evidence="1">
    <location>
        <begin position="75"/>
        <end position="91"/>
    </location>
</feature>